<dbReference type="Gene3D" id="3.50.30.30">
    <property type="match status" value="1"/>
</dbReference>
<evidence type="ECO:0000313" key="16">
    <source>
        <dbReference type="Proteomes" id="UP000029981"/>
    </source>
</evidence>
<feature type="active site" description="Charge relay system" evidence="8 9">
    <location>
        <position position="209"/>
    </location>
</feature>
<dbReference type="EMBL" id="CM002926">
    <property type="protein sequence ID" value="KGN50589.1"/>
    <property type="molecule type" value="Genomic_DNA"/>
</dbReference>
<keyword evidence="16" id="KW-1185">Reference proteome</keyword>
<keyword evidence="5 11" id="KW-0732">Signal</keyword>
<evidence type="ECO:0000256" key="9">
    <source>
        <dbReference type="PROSITE-ProRule" id="PRU01240"/>
    </source>
</evidence>
<evidence type="ECO:0000256" key="6">
    <source>
        <dbReference type="ARBA" id="ARBA00022801"/>
    </source>
</evidence>
<dbReference type="FunFam" id="3.30.70.80:FF:000002">
    <property type="entry name" value="Subtilisin-like protease SBT5.3"/>
    <property type="match status" value="1"/>
</dbReference>
<feature type="signal peptide" evidence="11">
    <location>
        <begin position="1"/>
        <end position="25"/>
    </location>
</feature>
<evidence type="ECO:0008006" key="17">
    <source>
        <dbReference type="Google" id="ProtNLM"/>
    </source>
</evidence>
<dbReference type="InterPro" id="IPR015500">
    <property type="entry name" value="Peptidase_S8_subtilisin-rel"/>
</dbReference>
<keyword evidence="7 9" id="KW-0720">Serine protease</keyword>
<dbReference type="eggNOG" id="ENOG502QRA7">
    <property type="taxonomic scope" value="Eukaryota"/>
</dbReference>
<evidence type="ECO:0000313" key="15">
    <source>
        <dbReference type="EMBL" id="KGN50589.1"/>
    </source>
</evidence>
<evidence type="ECO:0000259" key="13">
    <source>
        <dbReference type="Pfam" id="PF05922"/>
    </source>
</evidence>
<comment type="similarity">
    <text evidence="2 9">Belongs to the peptidase S8 family.</text>
</comment>
<evidence type="ECO:0000256" key="7">
    <source>
        <dbReference type="ARBA" id="ARBA00022825"/>
    </source>
</evidence>
<organism evidence="15 16">
    <name type="scientific">Cucumis sativus</name>
    <name type="common">Cucumber</name>
    <dbReference type="NCBI Taxonomy" id="3659"/>
    <lineage>
        <taxon>Eukaryota</taxon>
        <taxon>Viridiplantae</taxon>
        <taxon>Streptophyta</taxon>
        <taxon>Embryophyta</taxon>
        <taxon>Tracheophyta</taxon>
        <taxon>Spermatophyta</taxon>
        <taxon>Magnoliopsida</taxon>
        <taxon>eudicotyledons</taxon>
        <taxon>Gunneridae</taxon>
        <taxon>Pentapetalae</taxon>
        <taxon>rosids</taxon>
        <taxon>fabids</taxon>
        <taxon>Cucurbitales</taxon>
        <taxon>Cucurbitaceae</taxon>
        <taxon>Benincaseae</taxon>
        <taxon>Cucumis</taxon>
    </lineage>
</organism>
<dbReference type="SUPFAM" id="SSF52743">
    <property type="entry name" value="Subtilisin-like"/>
    <property type="match status" value="1"/>
</dbReference>
<dbReference type="Proteomes" id="UP000029981">
    <property type="component" value="Chromosome 5"/>
</dbReference>
<keyword evidence="6 9" id="KW-0378">Hydrolase</keyword>
<dbReference type="PROSITE" id="PS51892">
    <property type="entry name" value="SUBTILASE"/>
    <property type="match status" value="1"/>
</dbReference>
<dbReference type="GO" id="GO:0004252">
    <property type="term" value="F:serine-type endopeptidase activity"/>
    <property type="evidence" value="ECO:0000318"/>
    <property type="project" value="GO_Central"/>
</dbReference>
<accession>A0A0A0KNZ5</accession>
<dbReference type="Gene3D" id="3.30.70.80">
    <property type="entry name" value="Peptidase S8 propeptide/proteinase inhibitor I9"/>
    <property type="match status" value="1"/>
</dbReference>
<dbReference type="GO" id="GO:0005576">
    <property type="term" value="C:extracellular region"/>
    <property type="evidence" value="ECO:0000318"/>
    <property type="project" value="GO_Central"/>
</dbReference>
<dbReference type="InterPro" id="IPR034197">
    <property type="entry name" value="Peptidases_S8_3"/>
</dbReference>
<dbReference type="GO" id="GO:0009609">
    <property type="term" value="P:response to symbiotic bacterium"/>
    <property type="evidence" value="ECO:0007669"/>
    <property type="project" value="UniProtKB-ARBA"/>
</dbReference>
<reference evidence="15 16" key="2">
    <citation type="journal article" date="2009" name="PLoS ONE">
        <title>An integrated genetic and cytogenetic map of the cucumber genome.</title>
        <authorList>
            <person name="Ren Y."/>
            <person name="Zhang Z."/>
            <person name="Liu J."/>
            <person name="Staub J.E."/>
            <person name="Han Y."/>
            <person name="Cheng Z."/>
            <person name="Li X."/>
            <person name="Lu J."/>
            <person name="Miao H."/>
            <person name="Kang H."/>
            <person name="Xie B."/>
            <person name="Gu X."/>
            <person name="Wang X."/>
            <person name="Du Y."/>
            <person name="Jin W."/>
            <person name="Huang S."/>
        </authorList>
    </citation>
    <scope>NUCLEOTIDE SEQUENCE [LARGE SCALE GENOMIC DNA]</scope>
    <source>
        <strain evidence="16">cv. 9930</strain>
    </source>
</reference>
<evidence type="ECO:0000256" key="2">
    <source>
        <dbReference type="ARBA" id="ARBA00011073"/>
    </source>
</evidence>
<comment type="subcellular location">
    <subcellularLocation>
        <location evidence="1">Secreted</location>
    </subcellularLocation>
</comment>
<proteinExistence type="inferred from homology"/>
<gene>
    <name evidence="15" type="ORF">Csa_5G187870</name>
</gene>
<dbReference type="OrthoDB" id="206201at2759"/>
<dbReference type="Gramene" id="KGN50589">
    <property type="protein sequence ID" value="KGN50589"/>
    <property type="gene ID" value="Csa_5G187870"/>
</dbReference>
<dbReference type="PANTHER" id="PTHR10795">
    <property type="entry name" value="PROPROTEIN CONVERTASE SUBTILISIN/KEXIN"/>
    <property type="match status" value="1"/>
</dbReference>
<feature type="domain" description="Inhibitor I9" evidence="13">
    <location>
        <begin position="33"/>
        <end position="115"/>
    </location>
</feature>
<dbReference type="Pfam" id="PF00082">
    <property type="entry name" value="Peptidase_S8"/>
    <property type="match status" value="1"/>
</dbReference>
<feature type="active site" description="Charge relay system" evidence="8 9">
    <location>
        <position position="145"/>
    </location>
</feature>
<sequence>MCSSLIFKLIVVLCLISGLLVSCSGSDHDARKVYIVYMGDKLHDTDSDDTDSAPSHHKRILEKGTSSNFAPEFLLHSYKRSFNGFVAKLTEEEAQKISAMEEVVSLFPNEKKHLHTTRSWDFIGLTKDAPRVKQVESNLVVGVFDTGIWPENPSFSDVGYGPIPAKWKGTCQTSANFTCNKKIIGARAYRSNNDFPPEDIRSPRDSDGHGTHTASTVVGGLVNEASFYGLAGGTARGGTPSACIAVYKICWSDGCYSTDILAAFDDAIADGVDMISISLGSPQSSPYFLDPTAIGAFHAMKNGILTSTSAGNEGPNYFSVSNVAPWALSVGASTIDRKLASKVELGNRNIYQGFTINTFDLEGKQYPLIYARDAPNIAGGFTGSMSRFCSANSVNANLVKGKVLVCDSVLPPSRFVNFSDAVGVIMNDGRTKDSSGSYPLPSSYLTTADGNNVKTYMSSNGAPTATIYKSNAINDTSAPLVVSFSSRGPNPQTFDILKPDLTAPGVQILAAWSPIAPVSSGVIDSRTTLYNIISGTSMSCPHVTAAAVYVKTFHPTWSPAAIQSALMTTATPLSAVLNMQAEFAYGAGQIDPVKAIDPGLVYDAGESDYVKFLCGQGYTTSMVQRFSNDKNTVCNSTNMGRVWDLNYPSFALSSSPSRPFNQYFTRTLTNVGSKASTYTSTVRGTPQGLTITVNPTSLSFNSTGQKRNFTLTIRGTVSSSIASASLIWSDGSHNVRSPITVFKVASA</sequence>
<evidence type="ECO:0000256" key="8">
    <source>
        <dbReference type="PIRSR" id="PIRSR615500-1"/>
    </source>
</evidence>
<feature type="active site" description="Charge relay system" evidence="8 9">
    <location>
        <position position="537"/>
    </location>
</feature>
<feature type="chain" id="PRO_5001972350" description="Cucumisin" evidence="11">
    <location>
        <begin position="26"/>
        <end position="747"/>
    </location>
</feature>
<reference evidence="15 16" key="4">
    <citation type="journal article" date="2011" name="BMC Genomics">
        <title>RNA-Seq improves annotation of protein-coding genes in the cucumber genome.</title>
        <authorList>
            <person name="Li Z."/>
            <person name="Zhang Z."/>
            <person name="Yan P."/>
            <person name="Huang S."/>
            <person name="Fei Z."/>
            <person name="Lin K."/>
        </authorList>
    </citation>
    <scope>NUCLEOTIDE SEQUENCE [LARGE SCALE GENOMIC DNA]</scope>
    <source>
        <strain evidence="16">cv. 9930</strain>
    </source>
</reference>
<evidence type="ECO:0000256" key="1">
    <source>
        <dbReference type="ARBA" id="ARBA00004613"/>
    </source>
</evidence>
<evidence type="ECO:0000256" key="4">
    <source>
        <dbReference type="ARBA" id="ARBA00022670"/>
    </source>
</evidence>
<dbReference type="InterPro" id="IPR045051">
    <property type="entry name" value="SBT"/>
</dbReference>
<dbReference type="MEROPS" id="S08.092"/>
<dbReference type="Gene3D" id="2.60.40.2310">
    <property type="match status" value="1"/>
</dbReference>
<dbReference type="InterPro" id="IPR041469">
    <property type="entry name" value="Subtilisin-like_FN3"/>
</dbReference>
<dbReference type="InterPro" id="IPR036852">
    <property type="entry name" value="Peptidase_S8/S53_dom_sf"/>
</dbReference>
<reference evidence="15 16" key="1">
    <citation type="journal article" date="2009" name="Nat. Genet.">
        <title>The genome of the cucumber, Cucumis sativus L.</title>
        <authorList>
            <person name="Huang S."/>
            <person name="Li R."/>
            <person name="Zhang Z."/>
            <person name="Li L."/>
            <person name="Gu X."/>
            <person name="Fan W."/>
            <person name="Lucas W.J."/>
            <person name="Wang X."/>
            <person name="Xie B."/>
            <person name="Ni P."/>
            <person name="Ren Y."/>
            <person name="Zhu H."/>
            <person name="Li J."/>
            <person name="Lin K."/>
            <person name="Jin W."/>
            <person name="Fei Z."/>
            <person name="Li G."/>
            <person name="Staub J."/>
            <person name="Kilian A."/>
            <person name="van der Vossen E.A."/>
            <person name="Wu Y."/>
            <person name="Guo J."/>
            <person name="He J."/>
            <person name="Jia Z."/>
            <person name="Ren Y."/>
            <person name="Tian G."/>
            <person name="Lu Y."/>
            <person name="Ruan J."/>
            <person name="Qian W."/>
            <person name="Wang M."/>
            <person name="Huang Q."/>
            <person name="Li B."/>
            <person name="Xuan Z."/>
            <person name="Cao J."/>
            <person name="Asan"/>
            <person name="Wu Z."/>
            <person name="Zhang J."/>
            <person name="Cai Q."/>
            <person name="Bai Y."/>
            <person name="Zhao B."/>
            <person name="Han Y."/>
            <person name="Li Y."/>
            <person name="Li X."/>
            <person name="Wang S."/>
            <person name="Shi Q."/>
            <person name="Liu S."/>
            <person name="Cho W.K."/>
            <person name="Kim J.Y."/>
            <person name="Xu Y."/>
            <person name="Heller-Uszynska K."/>
            <person name="Miao H."/>
            <person name="Cheng Z."/>
            <person name="Zhang S."/>
            <person name="Wu J."/>
            <person name="Yang Y."/>
            <person name="Kang H."/>
            <person name="Li M."/>
            <person name="Liang H."/>
            <person name="Ren X."/>
            <person name="Shi Z."/>
            <person name="Wen M."/>
            <person name="Jian M."/>
            <person name="Yang H."/>
            <person name="Zhang G."/>
            <person name="Yang Z."/>
            <person name="Chen R."/>
            <person name="Liu S."/>
            <person name="Li J."/>
            <person name="Ma L."/>
            <person name="Liu H."/>
            <person name="Zhou Y."/>
            <person name="Zhao J."/>
            <person name="Fang X."/>
            <person name="Li G."/>
            <person name="Fang L."/>
            <person name="Li Y."/>
            <person name="Liu D."/>
            <person name="Zheng H."/>
            <person name="Zhang Y."/>
            <person name="Qin N."/>
            <person name="Li Z."/>
            <person name="Yang G."/>
            <person name="Yang S."/>
            <person name="Bolund L."/>
            <person name="Kristiansen K."/>
            <person name="Zheng H."/>
            <person name="Li S."/>
            <person name="Zhang X."/>
            <person name="Yang H."/>
            <person name="Wang J."/>
            <person name="Sun R."/>
            <person name="Zhang B."/>
            <person name="Jiang S."/>
            <person name="Wang J."/>
            <person name="Du Y."/>
            <person name="Li S."/>
        </authorList>
    </citation>
    <scope>NUCLEOTIDE SEQUENCE [LARGE SCALE GENOMIC DNA]</scope>
    <source>
        <strain evidence="16">cv. 9930</strain>
    </source>
</reference>
<dbReference type="InterPro" id="IPR023828">
    <property type="entry name" value="Peptidase_S8_Ser-AS"/>
</dbReference>
<dbReference type="AlphaFoldDB" id="A0A0A0KNZ5"/>
<dbReference type="GO" id="GO:0006508">
    <property type="term" value="P:proteolysis"/>
    <property type="evidence" value="ECO:0007669"/>
    <property type="project" value="UniProtKB-KW"/>
</dbReference>
<protein>
    <recommendedName>
        <fullName evidence="17">Cucumisin</fullName>
    </recommendedName>
</protein>
<dbReference type="Pfam" id="PF17766">
    <property type="entry name" value="fn3_6"/>
    <property type="match status" value="1"/>
</dbReference>
<dbReference type="PRINTS" id="PR00723">
    <property type="entry name" value="SUBTILISIN"/>
</dbReference>
<evidence type="ECO:0000259" key="12">
    <source>
        <dbReference type="Pfam" id="PF00082"/>
    </source>
</evidence>
<feature type="domain" description="Peptidase S8/S53" evidence="12">
    <location>
        <begin position="137"/>
        <end position="587"/>
    </location>
</feature>
<keyword evidence="4 9" id="KW-0645">Protease</keyword>
<dbReference type="CDD" id="cd02120">
    <property type="entry name" value="PA_subtilisin_like"/>
    <property type="match status" value="1"/>
</dbReference>
<dbReference type="Pfam" id="PF05922">
    <property type="entry name" value="Inhibitor_I9"/>
    <property type="match status" value="1"/>
</dbReference>
<dbReference type="OMA" id="RDENFIG"/>
<evidence type="ECO:0000259" key="14">
    <source>
        <dbReference type="Pfam" id="PF17766"/>
    </source>
</evidence>
<dbReference type="PROSITE" id="PS00138">
    <property type="entry name" value="SUBTILASE_SER"/>
    <property type="match status" value="1"/>
</dbReference>
<feature type="compositionally biased region" description="Basic and acidic residues" evidence="10">
    <location>
        <begin position="198"/>
        <end position="210"/>
    </location>
</feature>
<feature type="region of interest" description="Disordered" evidence="10">
    <location>
        <begin position="194"/>
        <end position="214"/>
    </location>
</feature>
<dbReference type="FunFam" id="3.40.50.200:FF:000006">
    <property type="entry name" value="Subtilisin-like protease SBT1.5"/>
    <property type="match status" value="1"/>
</dbReference>
<feature type="domain" description="Subtilisin-like protease fibronectin type-III" evidence="14">
    <location>
        <begin position="644"/>
        <end position="741"/>
    </location>
</feature>
<dbReference type="Gene3D" id="3.40.50.200">
    <property type="entry name" value="Peptidase S8/S53 domain"/>
    <property type="match status" value="1"/>
</dbReference>
<name>A0A0A0KNZ5_CUCSA</name>
<dbReference type="CDD" id="cd04852">
    <property type="entry name" value="Peptidases_S8_3"/>
    <property type="match status" value="1"/>
</dbReference>
<dbReference type="KEGG" id="csv:101216830"/>
<dbReference type="InterPro" id="IPR000209">
    <property type="entry name" value="Peptidase_S8/S53_dom"/>
</dbReference>
<evidence type="ECO:0000256" key="11">
    <source>
        <dbReference type="SAM" id="SignalP"/>
    </source>
</evidence>
<keyword evidence="3" id="KW-0964">Secreted</keyword>
<evidence type="ECO:0000256" key="10">
    <source>
        <dbReference type="SAM" id="MobiDB-lite"/>
    </source>
</evidence>
<evidence type="ECO:0000256" key="3">
    <source>
        <dbReference type="ARBA" id="ARBA00022525"/>
    </source>
</evidence>
<reference evidence="15 16" key="3">
    <citation type="journal article" date="2010" name="BMC Genomics">
        <title>Transcriptome sequencing and comparative analysis of cucumber flowers with different sex types.</title>
        <authorList>
            <person name="Guo S."/>
            <person name="Zheng Y."/>
            <person name="Joung J.G."/>
            <person name="Liu S."/>
            <person name="Zhang Z."/>
            <person name="Crasta O.R."/>
            <person name="Sobral B.W."/>
            <person name="Xu Y."/>
            <person name="Huang S."/>
            <person name="Fei Z."/>
        </authorList>
    </citation>
    <scope>NUCLEOTIDE SEQUENCE [LARGE SCALE GENOMIC DNA]</scope>
    <source>
        <strain evidence="16">cv. 9930</strain>
    </source>
</reference>
<dbReference type="InterPro" id="IPR037045">
    <property type="entry name" value="S8pro/Inhibitor_I9_sf"/>
</dbReference>
<dbReference type="InterPro" id="IPR010259">
    <property type="entry name" value="S8pro/Inhibitor_I9"/>
</dbReference>
<evidence type="ECO:0000256" key="5">
    <source>
        <dbReference type="ARBA" id="ARBA00022729"/>
    </source>
</evidence>